<sequence length="390" mass="45034">MLTLSHAEARRFLITYHFTPTDVPGVFERLGTVQYDPLNPVGRNPDLVLQARVPGYQVDDWQTTAYTDRIVYDAWDKMACLVPVGDWPMRAAIRAMYRPYHDREIMETAPDAAAKILAAIDAQGPMSSLEFEDRERYGEKGSWYGQTRTKRLLRAMWVCGELVTHHRKNGRHYYDRPERVIPTQHYSIPFLEDQEAYHRWIIARRFQAVGLLRPQAEAAIWSACGDSAVRKLAIAQLVEEGTLTPVTIGERHWTYYMPTNLLPLLDAAPSGPRAIFLAPLDSFLWDRKGVQYLFNFDYTWEVYKPAAQRRWGYYVLPVLYGDRFVARLDSRLENGIWTITRWWWEPEVMPTADLLDALRGAASNFARYLRASSVRVEAGVAQEVRQAMAI</sequence>
<accession>A0A8J3N180</accession>
<organism evidence="1 2">
    <name type="scientific">Reticulibacter mediterranei</name>
    <dbReference type="NCBI Taxonomy" id="2778369"/>
    <lineage>
        <taxon>Bacteria</taxon>
        <taxon>Bacillati</taxon>
        <taxon>Chloroflexota</taxon>
        <taxon>Ktedonobacteria</taxon>
        <taxon>Ktedonobacterales</taxon>
        <taxon>Reticulibacteraceae</taxon>
        <taxon>Reticulibacter</taxon>
    </lineage>
</organism>
<reference evidence="1" key="1">
    <citation type="submission" date="2020-10" db="EMBL/GenBank/DDBJ databases">
        <title>Taxonomic study of unclassified bacteria belonging to the class Ktedonobacteria.</title>
        <authorList>
            <person name="Yabe S."/>
            <person name="Wang C.M."/>
            <person name="Zheng Y."/>
            <person name="Sakai Y."/>
            <person name="Cavaletti L."/>
            <person name="Monciardini P."/>
            <person name="Donadio S."/>
        </authorList>
    </citation>
    <scope>NUCLEOTIDE SEQUENCE</scope>
    <source>
        <strain evidence="1">ID150040</strain>
    </source>
</reference>
<evidence type="ECO:0000313" key="1">
    <source>
        <dbReference type="EMBL" id="GHO92318.1"/>
    </source>
</evidence>
<evidence type="ECO:0000313" key="2">
    <source>
        <dbReference type="Proteomes" id="UP000597444"/>
    </source>
</evidence>
<dbReference type="EMBL" id="BNJK01000001">
    <property type="protein sequence ID" value="GHO92318.1"/>
    <property type="molecule type" value="Genomic_DNA"/>
</dbReference>
<dbReference type="Proteomes" id="UP000597444">
    <property type="component" value="Unassembled WGS sequence"/>
</dbReference>
<dbReference type="PANTHER" id="PTHR30528">
    <property type="entry name" value="CYTOPLASMIC PROTEIN"/>
    <property type="match status" value="1"/>
</dbReference>
<dbReference type="Pfam" id="PF06224">
    <property type="entry name" value="AlkZ-like"/>
    <property type="match status" value="1"/>
</dbReference>
<dbReference type="PANTHER" id="PTHR30528:SF0">
    <property type="entry name" value="CYTOPLASMIC PROTEIN"/>
    <property type="match status" value="1"/>
</dbReference>
<evidence type="ECO:0008006" key="3">
    <source>
        <dbReference type="Google" id="ProtNLM"/>
    </source>
</evidence>
<keyword evidence="2" id="KW-1185">Reference proteome</keyword>
<protein>
    <recommendedName>
        <fullName evidence="3">Winged helix-turn-helix domain-containing protein</fullName>
    </recommendedName>
</protein>
<proteinExistence type="predicted"/>
<dbReference type="InterPro" id="IPR009351">
    <property type="entry name" value="AlkZ-like"/>
</dbReference>
<dbReference type="AlphaFoldDB" id="A0A8J3N180"/>
<comment type="caution">
    <text evidence="1">The sequence shown here is derived from an EMBL/GenBank/DDBJ whole genome shotgun (WGS) entry which is preliminary data.</text>
</comment>
<gene>
    <name evidence="1" type="ORF">KSF_023660</name>
</gene>
<name>A0A8J3N180_9CHLR</name>